<dbReference type="Pfam" id="PF08240">
    <property type="entry name" value="ADH_N"/>
    <property type="match status" value="1"/>
</dbReference>
<dbReference type="PANTHER" id="PTHR45348:SF2">
    <property type="entry name" value="ZINC-TYPE ALCOHOL DEHYDROGENASE-LIKE PROTEIN C2E1P3.01"/>
    <property type="match status" value="1"/>
</dbReference>
<sequence>MPHSAAIQPAAKAPLEVQEVETSQPGPHELLIKNELIALVPIDAKLAKLAVFPLQYPVILGSSYGGTVSAVGSEVTGFKVGDRVAAARTGGEFGNKLGAFQKYVIARDVTASKLPDNADLHVPVGLLGNFSTIVGLFNVHLGLDRPDPVNKVPSKGKKILVYGGTSSFGSFATQYLTQAGYDVVTTTSPKHKDFVAKLGAVHVVDHTRPQEAVVKDLVAQGPYDYVVDSISLKPTFDITAQVVAAQGGGKIYALLPPSDPSGFPEGVVPEFGSWSVSLIQDEKNAELLRWAYGTYFTQAVSNNKILGLPSQKIDGGLGGLNEAIEVLFKGVSGLKVVIEP</sequence>
<dbReference type="EMBL" id="LTAN01000003">
    <property type="protein sequence ID" value="OBR11466.1"/>
    <property type="molecule type" value="Genomic_DNA"/>
</dbReference>
<reference evidence="6" key="1">
    <citation type="journal article" date="2017" name="BMC Genomics">
        <title>Gapless genome assembly of Colletotrichum higginsianum reveals chromosome structure and association of transposable elements with secondary metabolite gene clusters.</title>
        <authorList>
            <person name="Dallery J.-F."/>
            <person name="Lapalu N."/>
            <person name="Zampounis A."/>
            <person name="Pigne S."/>
            <person name="Luyten I."/>
            <person name="Amselem J."/>
            <person name="Wittenberg A.H.J."/>
            <person name="Zhou S."/>
            <person name="de Queiroz M.V."/>
            <person name="Robin G.P."/>
            <person name="Auger A."/>
            <person name="Hainaut M."/>
            <person name="Henrissat B."/>
            <person name="Kim K.-T."/>
            <person name="Lee Y.-H."/>
            <person name="Lespinet O."/>
            <person name="Schwartz D.C."/>
            <person name="Thon M.R."/>
            <person name="O'Connell R.J."/>
        </authorList>
    </citation>
    <scope>NUCLEOTIDE SEQUENCE [LARGE SCALE GENOMIC DNA]</scope>
    <source>
        <strain evidence="6">IMI 349063</strain>
    </source>
</reference>
<dbReference type="RefSeq" id="XP_018159983.1">
    <property type="nucleotide sequence ID" value="XM_018298737.1"/>
</dbReference>
<dbReference type="InterPro" id="IPR013154">
    <property type="entry name" value="ADH-like_N"/>
</dbReference>
<dbReference type="InterPro" id="IPR011032">
    <property type="entry name" value="GroES-like_sf"/>
</dbReference>
<keyword evidence="2" id="KW-0560">Oxidoreductase</keyword>
<dbReference type="Pfam" id="PF00107">
    <property type="entry name" value="ADH_zinc_N"/>
    <property type="match status" value="1"/>
</dbReference>
<evidence type="ECO:0000313" key="6">
    <source>
        <dbReference type="Proteomes" id="UP000092177"/>
    </source>
</evidence>
<dbReference type="KEGG" id="chig:CH63R_03762"/>
<dbReference type="AlphaFoldDB" id="A0A1B7YHD4"/>
<dbReference type="Gene3D" id="3.90.180.10">
    <property type="entry name" value="Medium-chain alcohol dehydrogenases, catalytic domain"/>
    <property type="match status" value="1"/>
</dbReference>
<evidence type="ECO:0000256" key="1">
    <source>
        <dbReference type="ARBA" id="ARBA00008072"/>
    </source>
</evidence>
<keyword evidence="6" id="KW-1185">Reference proteome</keyword>
<proteinExistence type="inferred from homology"/>
<dbReference type="Proteomes" id="UP000092177">
    <property type="component" value="Chromosome 3"/>
</dbReference>
<dbReference type="OrthoDB" id="3509362at2759"/>
<dbReference type="GO" id="GO:0016651">
    <property type="term" value="F:oxidoreductase activity, acting on NAD(P)H"/>
    <property type="evidence" value="ECO:0007669"/>
    <property type="project" value="InterPro"/>
</dbReference>
<dbReference type="InterPro" id="IPR036291">
    <property type="entry name" value="NAD(P)-bd_dom_sf"/>
</dbReference>
<comment type="similarity">
    <text evidence="1">Belongs to the zinc-containing alcohol dehydrogenase family.</text>
</comment>
<dbReference type="SUPFAM" id="SSF50129">
    <property type="entry name" value="GroES-like"/>
    <property type="match status" value="1"/>
</dbReference>
<evidence type="ECO:0000313" key="5">
    <source>
        <dbReference type="EMBL" id="OBR11466.1"/>
    </source>
</evidence>
<dbReference type="CDD" id="cd08249">
    <property type="entry name" value="enoyl_reductase_like"/>
    <property type="match status" value="1"/>
</dbReference>
<dbReference type="PANTHER" id="PTHR45348">
    <property type="entry name" value="HYPOTHETICAL OXIDOREDUCTASE (EUROFUNG)"/>
    <property type="match status" value="1"/>
</dbReference>
<feature type="domain" description="Alcohol dehydrogenase-like N-terminal" evidence="4">
    <location>
        <begin position="26"/>
        <end position="116"/>
    </location>
</feature>
<organism evidence="5 6">
    <name type="scientific">Colletotrichum higginsianum (strain IMI 349063)</name>
    <name type="common">Crucifer anthracnose fungus</name>
    <dbReference type="NCBI Taxonomy" id="759273"/>
    <lineage>
        <taxon>Eukaryota</taxon>
        <taxon>Fungi</taxon>
        <taxon>Dikarya</taxon>
        <taxon>Ascomycota</taxon>
        <taxon>Pezizomycotina</taxon>
        <taxon>Sordariomycetes</taxon>
        <taxon>Hypocreomycetidae</taxon>
        <taxon>Glomerellales</taxon>
        <taxon>Glomerellaceae</taxon>
        <taxon>Colletotrichum</taxon>
        <taxon>Colletotrichum destructivum species complex</taxon>
    </lineage>
</organism>
<comment type="caution">
    <text evidence="5">The sequence shown here is derived from an EMBL/GenBank/DDBJ whole genome shotgun (WGS) entry which is preliminary data.</text>
</comment>
<name>A0A1B7YHD4_COLHI</name>
<dbReference type="Gene3D" id="3.40.50.720">
    <property type="entry name" value="NAD(P)-binding Rossmann-like Domain"/>
    <property type="match status" value="1"/>
</dbReference>
<dbReference type="GeneID" id="28862844"/>
<dbReference type="SUPFAM" id="SSF51735">
    <property type="entry name" value="NAD(P)-binding Rossmann-fold domains"/>
    <property type="match status" value="1"/>
</dbReference>
<dbReference type="InterPro" id="IPR047122">
    <property type="entry name" value="Trans-enoyl_RdTase-like"/>
</dbReference>
<feature type="domain" description="Alcohol dehydrogenase-like C-terminal" evidence="3">
    <location>
        <begin position="169"/>
        <end position="253"/>
    </location>
</feature>
<dbReference type="VEuPathDB" id="FungiDB:CH63R_03762"/>
<evidence type="ECO:0000256" key="2">
    <source>
        <dbReference type="ARBA" id="ARBA00023002"/>
    </source>
</evidence>
<dbReference type="InterPro" id="IPR013149">
    <property type="entry name" value="ADH-like_C"/>
</dbReference>
<gene>
    <name evidence="5" type="ORF">CH63R_03762</name>
</gene>
<accession>A0A1B7YHD4</accession>
<evidence type="ECO:0000259" key="3">
    <source>
        <dbReference type="Pfam" id="PF00107"/>
    </source>
</evidence>
<protein>
    <submittedName>
        <fullName evidence="5">Alcohol dehydrogenase GroES-like domain-containing protein</fullName>
    </submittedName>
</protein>
<evidence type="ECO:0000259" key="4">
    <source>
        <dbReference type="Pfam" id="PF08240"/>
    </source>
</evidence>